<organism evidence="2 3">
    <name type="scientific">Dreissena polymorpha</name>
    <name type="common">Zebra mussel</name>
    <name type="synonym">Mytilus polymorpha</name>
    <dbReference type="NCBI Taxonomy" id="45954"/>
    <lineage>
        <taxon>Eukaryota</taxon>
        <taxon>Metazoa</taxon>
        <taxon>Spiralia</taxon>
        <taxon>Lophotrochozoa</taxon>
        <taxon>Mollusca</taxon>
        <taxon>Bivalvia</taxon>
        <taxon>Autobranchia</taxon>
        <taxon>Heteroconchia</taxon>
        <taxon>Euheterodonta</taxon>
        <taxon>Imparidentia</taxon>
        <taxon>Neoheterodontei</taxon>
        <taxon>Myida</taxon>
        <taxon>Dreissenoidea</taxon>
        <taxon>Dreissenidae</taxon>
        <taxon>Dreissena</taxon>
    </lineage>
</organism>
<comment type="caution">
    <text evidence="2">The sequence shown here is derived from an EMBL/GenBank/DDBJ whole genome shotgun (WGS) entry which is preliminary data.</text>
</comment>
<feature type="compositionally biased region" description="Polar residues" evidence="1">
    <location>
        <begin position="41"/>
        <end position="55"/>
    </location>
</feature>
<gene>
    <name evidence="2" type="ORF">DPMN_183268</name>
</gene>
<dbReference type="Proteomes" id="UP000828390">
    <property type="component" value="Unassembled WGS sequence"/>
</dbReference>
<accession>A0A9D4DH71</accession>
<evidence type="ECO:0000313" key="3">
    <source>
        <dbReference type="Proteomes" id="UP000828390"/>
    </source>
</evidence>
<feature type="region of interest" description="Disordered" evidence="1">
    <location>
        <begin position="23"/>
        <end position="55"/>
    </location>
</feature>
<protein>
    <submittedName>
        <fullName evidence="2">Uncharacterized protein</fullName>
    </submittedName>
</protein>
<reference evidence="2" key="2">
    <citation type="submission" date="2020-11" db="EMBL/GenBank/DDBJ databases">
        <authorList>
            <person name="McCartney M.A."/>
            <person name="Auch B."/>
            <person name="Kono T."/>
            <person name="Mallez S."/>
            <person name="Becker A."/>
            <person name="Gohl D.M."/>
            <person name="Silverstein K.A.T."/>
            <person name="Koren S."/>
            <person name="Bechman K.B."/>
            <person name="Herman A."/>
            <person name="Abrahante J.E."/>
            <person name="Garbe J."/>
        </authorList>
    </citation>
    <scope>NUCLEOTIDE SEQUENCE</scope>
    <source>
        <strain evidence="2">Duluth1</strain>
        <tissue evidence="2">Whole animal</tissue>
    </source>
</reference>
<sequence>MQQLDTFCPHYFKGNARDGMVPVSLVEKPPTSDASAPTPGGSRSLTSLPNRSHIPQNPVIPDVYLKDEYLLFTDNFAYSQEIFTDDYYGYEQGQKEILVKSRLKIMCNFGKILELTNSF</sequence>
<reference evidence="2" key="1">
    <citation type="journal article" date="2019" name="bioRxiv">
        <title>The Genome of the Zebra Mussel, Dreissena polymorpha: A Resource for Invasive Species Research.</title>
        <authorList>
            <person name="McCartney M.A."/>
            <person name="Auch B."/>
            <person name="Kono T."/>
            <person name="Mallez S."/>
            <person name="Zhang Y."/>
            <person name="Obille A."/>
            <person name="Becker A."/>
            <person name="Abrahante J.E."/>
            <person name="Garbe J."/>
            <person name="Badalamenti J.P."/>
            <person name="Herman A."/>
            <person name="Mangelson H."/>
            <person name="Liachko I."/>
            <person name="Sullivan S."/>
            <person name="Sone E.D."/>
            <person name="Koren S."/>
            <person name="Silverstein K.A.T."/>
            <person name="Beckman K.B."/>
            <person name="Gohl D.M."/>
        </authorList>
    </citation>
    <scope>NUCLEOTIDE SEQUENCE</scope>
    <source>
        <strain evidence="2">Duluth1</strain>
        <tissue evidence="2">Whole animal</tissue>
    </source>
</reference>
<dbReference type="EMBL" id="JAIWYP010000010">
    <property type="protein sequence ID" value="KAH3748813.1"/>
    <property type="molecule type" value="Genomic_DNA"/>
</dbReference>
<evidence type="ECO:0000313" key="2">
    <source>
        <dbReference type="EMBL" id="KAH3748813.1"/>
    </source>
</evidence>
<dbReference type="AlphaFoldDB" id="A0A9D4DH71"/>
<proteinExistence type="predicted"/>
<keyword evidence="3" id="KW-1185">Reference proteome</keyword>
<name>A0A9D4DH71_DREPO</name>
<evidence type="ECO:0000256" key="1">
    <source>
        <dbReference type="SAM" id="MobiDB-lite"/>
    </source>
</evidence>